<dbReference type="PANTHER" id="PTHR28006">
    <property type="entry name" value="MONOPOLIN COMPLEX SUBUNIT CSM1"/>
    <property type="match status" value="1"/>
</dbReference>
<dbReference type="EMBL" id="KN833008">
    <property type="protein sequence ID" value="KIM79687.1"/>
    <property type="molecule type" value="Genomic_DNA"/>
</dbReference>
<reference evidence="2 3" key="1">
    <citation type="submission" date="2014-04" db="EMBL/GenBank/DDBJ databases">
        <authorList>
            <consortium name="DOE Joint Genome Institute"/>
            <person name="Kuo A."/>
            <person name="Tarkka M."/>
            <person name="Buscot F."/>
            <person name="Kohler A."/>
            <person name="Nagy L.G."/>
            <person name="Floudas D."/>
            <person name="Copeland A."/>
            <person name="Barry K.W."/>
            <person name="Cichocki N."/>
            <person name="Veneault-Fourrey C."/>
            <person name="LaButti K."/>
            <person name="Lindquist E.A."/>
            <person name="Lipzen A."/>
            <person name="Lundell T."/>
            <person name="Morin E."/>
            <person name="Murat C."/>
            <person name="Sun H."/>
            <person name="Tunlid A."/>
            <person name="Henrissat B."/>
            <person name="Grigoriev I.V."/>
            <person name="Hibbett D.S."/>
            <person name="Martin F."/>
            <person name="Nordberg H.P."/>
            <person name="Cantor M.N."/>
            <person name="Hua S.X."/>
        </authorList>
    </citation>
    <scope>NUCLEOTIDE SEQUENCE [LARGE SCALE GENOMIC DNA]</scope>
    <source>
        <strain evidence="2 3">F 1598</strain>
    </source>
</reference>
<dbReference type="InParanoid" id="A0A0C3BQX0"/>
<gene>
    <name evidence="2" type="ORF">PILCRDRAFT_90039</name>
</gene>
<name>A0A0C3BQX0_PILCF</name>
<sequence length="519" mass="57307">MSLSDMIAKAESESQAGPTRPCSGHVFAARSRRAFCLLSSMSDDEIAAYDPTTPFKVVPVKKSKPNSGPVAGPSSKPASGAAGTKRKNNNKSPEPSDSDDLYATEAPAGDDEEIIVVPPEKKPRKGRTDTAANGKATSKGKGKAKAEPPPKTSRKAAEPIEVDDVEVLDETEVETVTRPPARAAAKSKKPATTTARNTKNSDKELSHLRQKLADAETQRDALSAQLEELFQVRNTAAEESLDHQSLHYEARLSTQEKLIQELTSQLARVEPLARSGKTSLLHFLTRDAADQEQRGLENEVNRWKDIAKAKDAIIAEKDKRITELERAERDARYELNAEIERSKTLAAKTVRAQPPGSATRGRGRGGGIFGADDPKNAAVIQFYEDLTNLLVPNLKFEPGKYLGLEEKCFTYRIQNEEGDRGQEKSLTFTLRFYHDLITPEAQRTPADEHVTSPDQLVRSIKYTPLQLDKESEEFIEKLRFLGEAFTFGSDQLALFLKTMYDTLGGAVQEDEEEGMEEYE</sequence>
<dbReference type="GO" id="GO:0034506">
    <property type="term" value="C:chromosome, centromeric core domain"/>
    <property type="evidence" value="ECO:0007669"/>
    <property type="project" value="TreeGrafter"/>
</dbReference>
<feature type="compositionally biased region" description="Acidic residues" evidence="1">
    <location>
        <begin position="96"/>
        <end position="114"/>
    </location>
</feature>
<dbReference type="STRING" id="765440.A0A0C3BQX0"/>
<dbReference type="GO" id="GO:0051315">
    <property type="term" value="P:attachment of mitotic spindle microtubules to kinetochore"/>
    <property type="evidence" value="ECO:0007669"/>
    <property type="project" value="TreeGrafter"/>
</dbReference>
<dbReference type="AlphaFoldDB" id="A0A0C3BQX0"/>
<dbReference type="GO" id="GO:1990644">
    <property type="term" value="F:microtubule site clamp"/>
    <property type="evidence" value="ECO:0007669"/>
    <property type="project" value="TreeGrafter"/>
</dbReference>
<dbReference type="GO" id="GO:0033551">
    <property type="term" value="C:monopolin complex"/>
    <property type="evidence" value="ECO:0007669"/>
    <property type="project" value="InterPro"/>
</dbReference>
<reference evidence="3" key="2">
    <citation type="submission" date="2015-01" db="EMBL/GenBank/DDBJ databases">
        <title>Evolutionary Origins and Diversification of the Mycorrhizal Mutualists.</title>
        <authorList>
            <consortium name="DOE Joint Genome Institute"/>
            <consortium name="Mycorrhizal Genomics Consortium"/>
            <person name="Kohler A."/>
            <person name="Kuo A."/>
            <person name="Nagy L.G."/>
            <person name="Floudas D."/>
            <person name="Copeland A."/>
            <person name="Barry K.W."/>
            <person name="Cichocki N."/>
            <person name="Veneault-Fourrey C."/>
            <person name="LaButti K."/>
            <person name="Lindquist E.A."/>
            <person name="Lipzen A."/>
            <person name="Lundell T."/>
            <person name="Morin E."/>
            <person name="Murat C."/>
            <person name="Riley R."/>
            <person name="Ohm R."/>
            <person name="Sun H."/>
            <person name="Tunlid A."/>
            <person name="Henrissat B."/>
            <person name="Grigoriev I.V."/>
            <person name="Hibbett D.S."/>
            <person name="Martin F."/>
        </authorList>
    </citation>
    <scope>NUCLEOTIDE SEQUENCE [LARGE SCALE GENOMIC DNA]</scope>
    <source>
        <strain evidence="3">F 1598</strain>
    </source>
</reference>
<dbReference type="HOGENOM" id="CLU_042819_0_0_1"/>
<feature type="region of interest" description="Disordered" evidence="1">
    <location>
        <begin position="47"/>
        <end position="206"/>
    </location>
</feature>
<evidence type="ECO:0000256" key="1">
    <source>
        <dbReference type="SAM" id="MobiDB-lite"/>
    </source>
</evidence>
<feature type="region of interest" description="Disordered" evidence="1">
    <location>
        <begin position="1"/>
        <end position="24"/>
    </location>
</feature>
<dbReference type="OrthoDB" id="3216420at2759"/>
<feature type="region of interest" description="Disordered" evidence="1">
    <location>
        <begin position="349"/>
        <end position="369"/>
    </location>
</feature>
<feature type="compositionally biased region" description="Low complexity" evidence="1">
    <location>
        <begin position="174"/>
        <end position="196"/>
    </location>
</feature>
<dbReference type="GO" id="GO:0072686">
    <property type="term" value="C:mitotic spindle"/>
    <property type="evidence" value="ECO:0007669"/>
    <property type="project" value="TreeGrafter"/>
</dbReference>
<organism evidence="2 3">
    <name type="scientific">Piloderma croceum (strain F 1598)</name>
    <dbReference type="NCBI Taxonomy" id="765440"/>
    <lineage>
        <taxon>Eukaryota</taxon>
        <taxon>Fungi</taxon>
        <taxon>Dikarya</taxon>
        <taxon>Basidiomycota</taxon>
        <taxon>Agaricomycotina</taxon>
        <taxon>Agaricomycetes</taxon>
        <taxon>Agaricomycetidae</taxon>
        <taxon>Atheliales</taxon>
        <taxon>Atheliaceae</taxon>
        <taxon>Piloderma</taxon>
    </lineage>
</organism>
<evidence type="ECO:0000313" key="3">
    <source>
        <dbReference type="Proteomes" id="UP000054166"/>
    </source>
</evidence>
<feature type="compositionally biased region" description="Acidic residues" evidence="1">
    <location>
        <begin position="160"/>
        <end position="173"/>
    </location>
</feature>
<evidence type="ECO:0000313" key="2">
    <source>
        <dbReference type="EMBL" id="KIM79687.1"/>
    </source>
</evidence>
<dbReference type="CDD" id="cd23787">
    <property type="entry name" value="RWD_CSM1"/>
    <property type="match status" value="1"/>
</dbReference>
<proteinExistence type="predicted"/>
<accession>A0A0C3BQX0</accession>
<dbReference type="Proteomes" id="UP000054166">
    <property type="component" value="Unassembled WGS sequence"/>
</dbReference>
<protein>
    <recommendedName>
        <fullName evidence="4">Monopolin complex subunit Csm1/Pcs1 C-terminal domain-containing protein</fullName>
    </recommendedName>
</protein>
<dbReference type="InterPro" id="IPR040349">
    <property type="entry name" value="Csm1/Pcs1"/>
</dbReference>
<dbReference type="GO" id="GO:0045144">
    <property type="term" value="P:meiotic sister chromatid segregation"/>
    <property type="evidence" value="ECO:0007669"/>
    <property type="project" value="TreeGrafter"/>
</dbReference>
<evidence type="ECO:0008006" key="4">
    <source>
        <dbReference type="Google" id="ProtNLM"/>
    </source>
</evidence>
<dbReference type="PANTHER" id="PTHR28006:SF1">
    <property type="entry name" value="MONOPOLIN COMPLEX SUBUNIT CSM1"/>
    <property type="match status" value="1"/>
</dbReference>
<dbReference type="GO" id="GO:0005730">
    <property type="term" value="C:nucleolus"/>
    <property type="evidence" value="ECO:0007669"/>
    <property type="project" value="TreeGrafter"/>
</dbReference>
<keyword evidence="3" id="KW-1185">Reference proteome</keyword>
<feature type="compositionally biased region" description="Low complexity" evidence="1">
    <location>
        <begin position="65"/>
        <end position="83"/>
    </location>
</feature>